<evidence type="ECO:0000313" key="3">
    <source>
        <dbReference type="EMBL" id="KAK0643298.1"/>
    </source>
</evidence>
<proteinExistence type="predicted"/>
<feature type="compositionally biased region" description="Polar residues" evidence="1">
    <location>
        <begin position="39"/>
        <end position="51"/>
    </location>
</feature>
<name>A0AA40CMX9_9PEZI</name>
<organism evidence="3 4">
    <name type="scientific">Cercophora newfieldiana</name>
    <dbReference type="NCBI Taxonomy" id="92897"/>
    <lineage>
        <taxon>Eukaryota</taxon>
        <taxon>Fungi</taxon>
        <taxon>Dikarya</taxon>
        <taxon>Ascomycota</taxon>
        <taxon>Pezizomycotina</taxon>
        <taxon>Sordariomycetes</taxon>
        <taxon>Sordariomycetidae</taxon>
        <taxon>Sordariales</taxon>
        <taxon>Lasiosphaeriaceae</taxon>
        <taxon>Cercophora</taxon>
    </lineage>
</organism>
<feature type="region of interest" description="Disordered" evidence="1">
    <location>
        <begin position="27"/>
        <end position="88"/>
    </location>
</feature>
<feature type="chain" id="PRO_5041346965" description="Secreted protein" evidence="2">
    <location>
        <begin position="29"/>
        <end position="88"/>
    </location>
</feature>
<dbReference type="Proteomes" id="UP001174936">
    <property type="component" value="Unassembled WGS sequence"/>
</dbReference>
<dbReference type="AlphaFoldDB" id="A0AA40CMX9"/>
<feature type="signal peptide" evidence="2">
    <location>
        <begin position="1"/>
        <end position="28"/>
    </location>
</feature>
<reference evidence="3" key="1">
    <citation type="submission" date="2023-06" db="EMBL/GenBank/DDBJ databases">
        <title>Genome-scale phylogeny and comparative genomics of the fungal order Sordariales.</title>
        <authorList>
            <consortium name="Lawrence Berkeley National Laboratory"/>
            <person name="Hensen N."/>
            <person name="Bonometti L."/>
            <person name="Westerberg I."/>
            <person name="Brannstrom I.O."/>
            <person name="Guillou S."/>
            <person name="Cros-Aarteil S."/>
            <person name="Calhoun S."/>
            <person name="Haridas S."/>
            <person name="Kuo A."/>
            <person name="Mondo S."/>
            <person name="Pangilinan J."/>
            <person name="Riley R."/>
            <person name="Labutti K."/>
            <person name="Andreopoulos B."/>
            <person name="Lipzen A."/>
            <person name="Chen C."/>
            <person name="Yanf M."/>
            <person name="Daum C."/>
            <person name="Ng V."/>
            <person name="Clum A."/>
            <person name="Steindorff A."/>
            <person name="Ohm R."/>
            <person name="Martin F."/>
            <person name="Silar P."/>
            <person name="Natvig D."/>
            <person name="Lalanne C."/>
            <person name="Gautier V."/>
            <person name="Ament-Velasquez S.L."/>
            <person name="Kruys A."/>
            <person name="Hutchinson M.I."/>
            <person name="Powell A.J."/>
            <person name="Barry K."/>
            <person name="Miller A.N."/>
            <person name="Grigoriev I.V."/>
            <person name="Debuchy R."/>
            <person name="Gladieux P."/>
            <person name="Thoren M.H."/>
            <person name="Johannesson H."/>
        </authorList>
    </citation>
    <scope>NUCLEOTIDE SEQUENCE</scope>
    <source>
        <strain evidence="3">SMH2532-1</strain>
    </source>
</reference>
<evidence type="ECO:0000256" key="2">
    <source>
        <dbReference type="SAM" id="SignalP"/>
    </source>
</evidence>
<protein>
    <recommendedName>
        <fullName evidence="5">Secreted protein</fullName>
    </recommendedName>
</protein>
<comment type="caution">
    <text evidence="3">The sequence shown here is derived from an EMBL/GenBank/DDBJ whole genome shotgun (WGS) entry which is preliminary data.</text>
</comment>
<evidence type="ECO:0000313" key="4">
    <source>
        <dbReference type="Proteomes" id="UP001174936"/>
    </source>
</evidence>
<keyword evidence="4" id="KW-1185">Reference proteome</keyword>
<dbReference type="EMBL" id="JAULSV010000005">
    <property type="protein sequence ID" value="KAK0643298.1"/>
    <property type="molecule type" value="Genomic_DNA"/>
</dbReference>
<evidence type="ECO:0008006" key="5">
    <source>
        <dbReference type="Google" id="ProtNLM"/>
    </source>
</evidence>
<gene>
    <name evidence="3" type="ORF">B0T16DRAFT_179622</name>
</gene>
<sequence length="88" mass="9474">MSSNLIFNAASVVPLATWLCFTGTNIQSEGSGYPRHGNKTQNTPKNTQSPQAKKGDKKGHNHHPPVFTSLPPGIEPGSRAMTFKISLD</sequence>
<evidence type="ECO:0000256" key="1">
    <source>
        <dbReference type="SAM" id="MobiDB-lite"/>
    </source>
</evidence>
<accession>A0AA40CMX9</accession>
<keyword evidence="2" id="KW-0732">Signal</keyword>